<dbReference type="Gene3D" id="3.30.70.1060">
    <property type="entry name" value="Dimeric alpha+beta barrel"/>
    <property type="match status" value="1"/>
</dbReference>
<gene>
    <name evidence="3" type="ORF">GCM10007359_14220</name>
</gene>
<accession>A0A917IUS5</accession>
<dbReference type="Pfam" id="PF03795">
    <property type="entry name" value="YCII"/>
    <property type="match status" value="1"/>
</dbReference>
<protein>
    <recommendedName>
        <fullName evidence="2">YCII-related domain-containing protein</fullName>
    </recommendedName>
</protein>
<proteinExistence type="inferred from homology"/>
<organism evidence="3 4">
    <name type="scientific">Rothia aerolata</name>
    <dbReference type="NCBI Taxonomy" id="1812262"/>
    <lineage>
        <taxon>Bacteria</taxon>
        <taxon>Bacillati</taxon>
        <taxon>Actinomycetota</taxon>
        <taxon>Actinomycetes</taxon>
        <taxon>Micrococcales</taxon>
        <taxon>Micrococcaceae</taxon>
        <taxon>Rothia</taxon>
    </lineage>
</organism>
<dbReference type="RefSeq" id="WP_188359675.1">
    <property type="nucleotide sequence ID" value="NZ_BMDC01000002.1"/>
</dbReference>
<evidence type="ECO:0000313" key="4">
    <source>
        <dbReference type="Proteomes" id="UP000600171"/>
    </source>
</evidence>
<dbReference type="AlphaFoldDB" id="A0A917IUS5"/>
<evidence type="ECO:0000313" key="3">
    <source>
        <dbReference type="EMBL" id="GGH63199.1"/>
    </source>
</evidence>
<name>A0A917IUS5_9MICC</name>
<dbReference type="Proteomes" id="UP000600171">
    <property type="component" value="Unassembled WGS sequence"/>
</dbReference>
<sequence length="94" mass="10216">MSIFAVTYVYGPAEEQAKYRPDHRAYLTSQLEAGKLLASGPYVSEERPGALLIFSAESESEVAEILKNDPMNIGGAVLSSEIREWNPVLGSLGK</sequence>
<evidence type="ECO:0000256" key="1">
    <source>
        <dbReference type="ARBA" id="ARBA00007689"/>
    </source>
</evidence>
<feature type="domain" description="YCII-related" evidence="2">
    <location>
        <begin position="7"/>
        <end position="86"/>
    </location>
</feature>
<dbReference type="InterPro" id="IPR005545">
    <property type="entry name" value="YCII"/>
</dbReference>
<dbReference type="PANTHER" id="PTHR37828">
    <property type="entry name" value="GSR2449 PROTEIN"/>
    <property type="match status" value="1"/>
</dbReference>
<dbReference type="InterPro" id="IPR011008">
    <property type="entry name" value="Dimeric_a/b-barrel"/>
</dbReference>
<comment type="similarity">
    <text evidence="1">Belongs to the YciI family.</text>
</comment>
<dbReference type="PANTHER" id="PTHR37828:SF1">
    <property type="entry name" value="YCII-RELATED DOMAIN-CONTAINING PROTEIN"/>
    <property type="match status" value="1"/>
</dbReference>
<keyword evidence="4" id="KW-1185">Reference proteome</keyword>
<evidence type="ECO:0000259" key="2">
    <source>
        <dbReference type="Pfam" id="PF03795"/>
    </source>
</evidence>
<dbReference type="SUPFAM" id="SSF54909">
    <property type="entry name" value="Dimeric alpha+beta barrel"/>
    <property type="match status" value="1"/>
</dbReference>
<dbReference type="EMBL" id="BMDC01000002">
    <property type="protein sequence ID" value="GGH63199.1"/>
    <property type="molecule type" value="Genomic_DNA"/>
</dbReference>
<reference evidence="3 4" key="1">
    <citation type="journal article" date="2014" name="Int. J. Syst. Evol. Microbiol.">
        <title>Complete genome sequence of Corynebacterium casei LMG S-19264T (=DSM 44701T), isolated from a smear-ripened cheese.</title>
        <authorList>
            <consortium name="US DOE Joint Genome Institute (JGI-PGF)"/>
            <person name="Walter F."/>
            <person name="Albersmeier A."/>
            <person name="Kalinowski J."/>
            <person name="Ruckert C."/>
        </authorList>
    </citation>
    <scope>NUCLEOTIDE SEQUENCE [LARGE SCALE GENOMIC DNA]</scope>
    <source>
        <strain evidence="3 4">CCM 8669</strain>
    </source>
</reference>
<comment type="caution">
    <text evidence="3">The sequence shown here is derived from an EMBL/GenBank/DDBJ whole genome shotgun (WGS) entry which is preliminary data.</text>
</comment>